<keyword evidence="3" id="KW-1185">Reference proteome</keyword>
<feature type="compositionally biased region" description="Basic and acidic residues" evidence="1">
    <location>
        <begin position="69"/>
        <end position="98"/>
    </location>
</feature>
<evidence type="ECO:0000313" key="3">
    <source>
        <dbReference type="Proteomes" id="UP000070463"/>
    </source>
</evidence>
<feature type="non-terminal residue" evidence="2">
    <location>
        <position position="132"/>
    </location>
</feature>
<feature type="compositionally biased region" description="Basic and acidic residues" evidence="1">
    <location>
        <begin position="114"/>
        <end position="132"/>
    </location>
</feature>
<feature type="compositionally biased region" description="Basic and acidic residues" evidence="1">
    <location>
        <begin position="37"/>
        <end position="52"/>
    </location>
</feature>
<protein>
    <submittedName>
        <fullName evidence="2">Uncharacterized protein</fullName>
    </submittedName>
</protein>
<accession>A0A133URF5</accession>
<evidence type="ECO:0000256" key="1">
    <source>
        <dbReference type="SAM" id="MobiDB-lite"/>
    </source>
</evidence>
<gene>
    <name evidence="2" type="ORF">AKJ37_04320</name>
</gene>
<proteinExistence type="predicted"/>
<dbReference type="EMBL" id="LHXR01000059">
    <property type="protein sequence ID" value="KXA96805.1"/>
    <property type="molecule type" value="Genomic_DNA"/>
</dbReference>
<reference evidence="2 3" key="1">
    <citation type="journal article" date="2016" name="Sci. Rep.">
        <title>Metabolic traits of an uncultured archaeal lineage -MSBL1- from brine pools of the Red Sea.</title>
        <authorList>
            <person name="Mwirichia R."/>
            <person name="Alam I."/>
            <person name="Rashid M."/>
            <person name="Vinu M."/>
            <person name="Ba-Alawi W."/>
            <person name="Anthony Kamau A."/>
            <person name="Kamanda Ngugi D."/>
            <person name="Goker M."/>
            <person name="Klenk H.P."/>
            <person name="Bajic V."/>
            <person name="Stingl U."/>
        </authorList>
    </citation>
    <scope>NUCLEOTIDE SEQUENCE [LARGE SCALE GENOMIC DNA]</scope>
    <source>
        <strain evidence="2">SCGC-AAA259I09</strain>
    </source>
</reference>
<comment type="caution">
    <text evidence="2">The sequence shown here is derived from an EMBL/GenBank/DDBJ whole genome shotgun (WGS) entry which is preliminary data.</text>
</comment>
<organism evidence="2 3">
    <name type="scientific">candidate division MSBL1 archaeon SCGC-AAA259I09</name>
    <dbReference type="NCBI Taxonomy" id="1698267"/>
    <lineage>
        <taxon>Archaea</taxon>
        <taxon>Methanobacteriati</taxon>
        <taxon>Methanobacteriota</taxon>
        <taxon>candidate division MSBL1</taxon>
    </lineage>
</organism>
<name>A0A133URF5_9EURY</name>
<feature type="compositionally biased region" description="Basic residues" evidence="1">
    <location>
        <begin position="56"/>
        <end position="68"/>
    </location>
</feature>
<feature type="region of interest" description="Disordered" evidence="1">
    <location>
        <begin position="37"/>
        <end position="132"/>
    </location>
</feature>
<sequence length="132" mass="15123">MISQATSFLECSWMCPRVAELKERVQELEVELIIKEGRIEELENELRKHDNPHTPSSKKRKEKTKRNRKKEETEEKKEEETGEEKGGETEDEGERFPGKPEGSNGGGISIPDPDDVKHHRLEGDGLEEIGTR</sequence>
<evidence type="ECO:0000313" key="2">
    <source>
        <dbReference type="EMBL" id="KXA96805.1"/>
    </source>
</evidence>
<dbReference type="AlphaFoldDB" id="A0A133URF5"/>
<dbReference type="Proteomes" id="UP000070463">
    <property type="component" value="Unassembled WGS sequence"/>
</dbReference>